<evidence type="ECO:0000313" key="14">
    <source>
        <dbReference type="Proteomes" id="UP000461880"/>
    </source>
</evidence>
<proteinExistence type="predicted"/>
<keyword evidence="10" id="KW-0472">Membrane</keyword>
<keyword evidence="4" id="KW-0808">Transferase</keyword>
<accession>A0A7X2NTR5</accession>
<dbReference type="Pfam" id="PF00912">
    <property type="entry name" value="Transgly"/>
    <property type="match status" value="1"/>
</dbReference>
<keyword evidence="1" id="KW-0121">Carboxypeptidase</keyword>
<feature type="domain" description="Penicillin-binding protein transpeptidase" evidence="11">
    <location>
        <begin position="354"/>
        <end position="596"/>
    </location>
</feature>
<evidence type="ECO:0000313" key="13">
    <source>
        <dbReference type="EMBL" id="MSS58973.1"/>
    </source>
</evidence>
<dbReference type="GO" id="GO:0009252">
    <property type="term" value="P:peptidoglycan biosynthetic process"/>
    <property type="evidence" value="ECO:0007669"/>
    <property type="project" value="TreeGrafter"/>
</dbReference>
<comment type="catalytic activity">
    <reaction evidence="8">
        <text>[GlcNAc-(1-&gt;4)-Mur2Ac(oyl-L-Ala-gamma-D-Glu-L-Lys-D-Ala-D-Ala)](n)-di-trans,octa-cis-undecaprenyl diphosphate + beta-D-GlcNAc-(1-&gt;4)-Mur2Ac(oyl-L-Ala-gamma-D-Glu-L-Lys-D-Ala-D-Ala)-di-trans,octa-cis-undecaprenyl diphosphate = [GlcNAc-(1-&gt;4)-Mur2Ac(oyl-L-Ala-gamma-D-Glu-L-Lys-D-Ala-D-Ala)](n+1)-di-trans,octa-cis-undecaprenyl diphosphate + di-trans,octa-cis-undecaprenyl diphosphate + H(+)</text>
        <dbReference type="Rhea" id="RHEA:23708"/>
        <dbReference type="Rhea" id="RHEA-COMP:9602"/>
        <dbReference type="Rhea" id="RHEA-COMP:9603"/>
        <dbReference type="ChEBI" id="CHEBI:15378"/>
        <dbReference type="ChEBI" id="CHEBI:58405"/>
        <dbReference type="ChEBI" id="CHEBI:60033"/>
        <dbReference type="ChEBI" id="CHEBI:78435"/>
        <dbReference type="EC" id="2.4.99.28"/>
    </reaction>
</comment>
<evidence type="ECO:0000256" key="8">
    <source>
        <dbReference type="ARBA" id="ARBA00049902"/>
    </source>
</evidence>
<organism evidence="13 14">
    <name type="scientific">Stecheria intestinalis</name>
    <dbReference type="NCBI Taxonomy" id="2606630"/>
    <lineage>
        <taxon>Bacteria</taxon>
        <taxon>Bacillati</taxon>
        <taxon>Bacillota</taxon>
        <taxon>Erysipelotrichia</taxon>
        <taxon>Erysipelotrichales</taxon>
        <taxon>Erysipelotrichaceae</taxon>
        <taxon>Stecheria</taxon>
    </lineage>
</organism>
<dbReference type="GO" id="GO:0030288">
    <property type="term" value="C:outer membrane-bounded periplasmic space"/>
    <property type="evidence" value="ECO:0007669"/>
    <property type="project" value="TreeGrafter"/>
</dbReference>
<dbReference type="GO" id="GO:0009002">
    <property type="term" value="F:serine-type D-Ala-D-Ala carboxypeptidase activity"/>
    <property type="evidence" value="ECO:0007669"/>
    <property type="project" value="UniProtKB-EC"/>
</dbReference>
<evidence type="ECO:0000256" key="4">
    <source>
        <dbReference type="ARBA" id="ARBA00022679"/>
    </source>
</evidence>
<protein>
    <submittedName>
        <fullName evidence="13">Penicillin-binding protein</fullName>
    </submittedName>
</protein>
<dbReference type="AlphaFoldDB" id="A0A7X2NTR5"/>
<comment type="caution">
    <text evidence="13">The sequence shown here is derived from an EMBL/GenBank/DDBJ whole genome shotgun (WGS) entry which is preliminary data.</text>
</comment>
<dbReference type="InterPro" id="IPR001264">
    <property type="entry name" value="Glyco_trans_51"/>
</dbReference>
<dbReference type="GO" id="GO:0008955">
    <property type="term" value="F:peptidoglycan glycosyltransferase activity"/>
    <property type="evidence" value="ECO:0007669"/>
    <property type="project" value="UniProtKB-EC"/>
</dbReference>
<dbReference type="Gene3D" id="3.40.710.10">
    <property type="entry name" value="DD-peptidase/beta-lactamase superfamily"/>
    <property type="match status" value="1"/>
</dbReference>
<dbReference type="SUPFAM" id="SSF53955">
    <property type="entry name" value="Lysozyme-like"/>
    <property type="match status" value="1"/>
</dbReference>
<feature type="region of interest" description="Disordered" evidence="9">
    <location>
        <begin position="844"/>
        <end position="898"/>
    </location>
</feature>
<dbReference type="PANTHER" id="PTHR32282">
    <property type="entry name" value="BINDING PROTEIN TRANSPEPTIDASE, PUTATIVE-RELATED"/>
    <property type="match status" value="1"/>
</dbReference>
<name>A0A7X2NTR5_9FIRM</name>
<dbReference type="RefSeq" id="WP_154505024.1">
    <property type="nucleotide sequence ID" value="NZ_VUMN01000020.1"/>
</dbReference>
<dbReference type="InterPro" id="IPR023346">
    <property type="entry name" value="Lysozyme-like_dom_sf"/>
</dbReference>
<reference evidence="13 14" key="1">
    <citation type="submission" date="2019-08" db="EMBL/GenBank/DDBJ databases">
        <title>In-depth cultivation of the pig gut microbiome towards novel bacterial diversity and tailored functional studies.</title>
        <authorList>
            <person name="Wylensek D."/>
            <person name="Hitch T.C.A."/>
            <person name="Clavel T."/>
        </authorList>
    </citation>
    <scope>NUCLEOTIDE SEQUENCE [LARGE SCALE GENOMIC DNA]</scope>
    <source>
        <strain evidence="13 14">Oil+RF-744-GAM-WT-6</strain>
    </source>
</reference>
<keyword evidence="5" id="KW-0378">Hydrolase</keyword>
<keyword evidence="6" id="KW-0511">Multifunctional enzyme</keyword>
<keyword evidence="3" id="KW-0328">Glycosyltransferase</keyword>
<keyword evidence="2" id="KW-0645">Protease</keyword>
<evidence type="ECO:0000256" key="7">
    <source>
        <dbReference type="ARBA" id="ARBA00034000"/>
    </source>
</evidence>
<evidence type="ECO:0000256" key="6">
    <source>
        <dbReference type="ARBA" id="ARBA00023268"/>
    </source>
</evidence>
<evidence type="ECO:0000256" key="10">
    <source>
        <dbReference type="SAM" id="Phobius"/>
    </source>
</evidence>
<feature type="domain" description="Glycosyl transferase family 51" evidence="12">
    <location>
        <begin position="71"/>
        <end position="258"/>
    </location>
</feature>
<dbReference type="InterPro" id="IPR001460">
    <property type="entry name" value="PCN-bd_Tpept"/>
</dbReference>
<dbReference type="Gene3D" id="1.10.3810.10">
    <property type="entry name" value="Biosynthetic peptidoglycan transglycosylase-like"/>
    <property type="match status" value="1"/>
</dbReference>
<sequence length="916" mass="100372">MSRSRSSSSKHRRKLNALNIWTMILLILVIAEIITAIFGLHLVNSMLADKPQLSVDDFFSQESSHIYDKDGNLIADVGTQLRENVTYNEISESLIDAFVSVEDSRYFVHDGFDLPRFTKAAIENVRSKLTGSGGLQGGSTFTMQLVKLTYFTNDETGQTNDQSISYKIQQIALAKELEQQADKKQIFEMYLNKMNFGGTGNIRGIEKASQYYYGKHAGELNLAEAAMLAGVINSPYYYDPHNFLDYATSRRNTVLYLMKRHGYITEQEYKLACMVKVEDTLIDPSTTSTGSTYAYQAYIDTVIKEAEQLTGQDPLNSAMEIYTCMDPTVQTVMDDIQAGNREEVQFPDDLMEMGAICENNQTGEVIAIAGGRNYGRGGSMLLNHATDQYKQPGSSVKPFLDYALAFEYLGWATSHVVTDKPISYTGTNLVIRNANGVYHGQVTLDYAIAASLNTPAIQALQEVIDKVGYDTVTNYITSLGFSQVSADNFDLGFAIGGSNFTCSPEELAAAHAILMNGGNYIKPHTITKIEYRSGNTDPAVPEYTATNVLSPQASYLAAQLMYTAIHGGVYNYLQILERSYATYGKTGTTDWGSEGLQYNIPEGAMKDKWMVCDTTQYTIVTWIGYEKGVKDAGTYIDTAKSQLNIPGNICSLILDAATGDSQPAELAQPDGISTITHILGTFPYASPVDGMDPALITTGKIKSEYATLADPQAADSVDNLDSFQAELQDDGSVHLTWAAYPDPDKLQVADSTMDISLYDADGNVLVAAAGTRLFDWSWVYGPIRYKARISQNGAVVGEITSETEDTTASDLSLAPDTDTEACGYYGYESSDGSSNEVCVTFHTPKEEPEPDATPAAAPAQDSGNQNNSSSDSENQEDNQNSSGSNQNSNENTSNGAGGDFWPYDFFSYYWQEKQHN</sequence>
<keyword evidence="14" id="KW-1185">Reference proteome</keyword>
<evidence type="ECO:0000256" key="5">
    <source>
        <dbReference type="ARBA" id="ARBA00022801"/>
    </source>
</evidence>
<dbReference type="InterPro" id="IPR012338">
    <property type="entry name" value="Beta-lactam/transpept-like"/>
</dbReference>
<keyword evidence="10" id="KW-0812">Transmembrane</keyword>
<evidence type="ECO:0000256" key="3">
    <source>
        <dbReference type="ARBA" id="ARBA00022676"/>
    </source>
</evidence>
<evidence type="ECO:0000259" key="11">
    <source>
        <dbReference type="Pfam" id="PF00905"/>
    </source>
</evidence>
<dbReference type="PANTHER" id="PTHR32282:SF29">
    <property type="entry name" value="PENICILLIN-BINDING PROTEIN 1A"/>
    <property type="match status" value="1"/>
</dbReference>
<keyword evidence="10" id="KW-1133">Transmembrane helix</keyword>
<dbReference type="GO" id="GO:0006508">
    <property type="term" value="P:proteolysis"/>
    <property type="evidence" value="ECO:0007669"/>
    <property type="project" value="UniProtKB-KW"/>
</dbReference>
<gene>
    <name evidence="13" type="ORF">FYJ51_08640</name>
</gene>
<dbReference type="SUPFAM" id="SSF56601">
    <property type="entry name" value="beta-lactamase/transpeptidase-like"/>
    <property type="match status" value="1"/>
</dbReference>
<comment type="catalytic activity">
    <reaction evidence="7">
        <text>Preferential cleavage: (Ac)2-L-Lys-D-Ala-|-D-Ala. Also transpeptidation of peptidyl-alanyl moieties that are N-acyl substituents of D-alanine.</text>
        <dbReference type="EC" id="3.4.16.4"/>
    </reaction>
</comment>
<dbReference type="Pfam" id="PF00905">
    <property type="entry name" value="Transpeptidase"/>
    <property type="match status" value="1"/>
</dbReference>
<dbReference type="InterPro" id="IPR036950">
    <property type="entry name" value="PBP_transglycosylase"/>
</dbReference>
<feature type="compositionally biased region" description="Low complexity" evidence="9">
    <location>
        <begin position="852"/>
        <end position="894"/>
    </location>
</feature>
<evidence type="ECO:0000256" key="1">
    <source>
        <dbReference type="ARBA" id="ARBA00022645"/>
    </source>
</evidence>
<dbReference type="InterPro" id="IPR050396">
    <property type="entry name" value="Glycosyltr_51/Transpeptidase"/>
</dbReference>
<evidence type="ECO:0000256" key="9">
    <source>
        <dbReference type="SAM" id="MobiDB-lite"/>
    </source>
</evidence>
<evidence type="ECO:0000256" key="2">
    <source>
        <dbReference type="ARBA" id="ARBA00022670"/>
    </source>
</evidence>
<evidence type="ECO:0000259" key="12">
    <source>
        <dbReference type="Pfam" id="PF00912"/>
    </source>
</evidence>
<dbReference type="EMBL" id="VUMN01000020">
    <property type="protein sequence ID" value="MSS58973.1"/>
    <property type="molecule type" value="Genomic_DNA"/>
</dbReference>
<dbReference type="GO" id="GO:0008658">
    <property type="term" value="F:penicillin binding"/>
    <property type="evidence" value="ECO:0007669"/>
    <property type="project" value="InterPro"/>
</dbReference>
<feature type="transmembrane region" description="Helical" evidence="10">
    <location>
        <begin position="20"/>
        <end position="43"/>
    </location>
</feature>
<dbReference type="Proteomes" id="UP000461880">
    <property type="component" value="Unassembled WGS sequence"/>
</dbReference>